<reference evidence="1 2" key="1">
    <citation type="submission" date="2014-11" db="EMBL/GenBank/DDBJ databases">
        <title>Symbiosis island explosion on the genome of extra-slow-growing strains of soybean bradyrhizobia with massive insertion sequences.</title>
        <authorList>
            <person name="Iida T."/>
            <person name="Minamisawa K."/>
        </authorList>
    </citation>
    <scope>NUCLEOTIDE SEQUENCE [LARGE SCALE GENOMIC DNA]</scope>
    <source>
        <strain evidence="1 2">NK6</strain>
    </source>
</reference>
<dbReference type="GO" id="GO:0016853">
    <property type="term" value="F:isomerase activity"/>
    <property type="evidence" value="ECO:0007669"/>
    <property type="project" value="UniProtKB-KW"/>
</dbReference>
<dbReference type="GO" id="GO:1901135">
    <property type="term" value="P:carbohydrate derivative metabolic process"/>
    <property type="evidence" value="ECO:0007669"/>
    <property type="project" value="InterPro"/>
</dbReference>
<dbReference type="EMBL" id="AP014685">
    <property type="protein sequence ID" value="BAR53265.1"/>
    <property type="molecule type" value="Genomic_DNA"/>
</dbReference>
<dbReference type="Proteomes" id="UP000063308">
    <property type="component" value="Chromosome"/>
</dbReference>
<proteinExistence type="predicted"/>
<protein>
    <submittedName>
        <fullName evidence="1">Putative phosphoheptose isomerase</fullName>
    </submittedName>
</protein>
<dbReference type="InterPro" id="IPR050099">
    <property type="entry name" value="SIS_GmhA/DiaA_subfam"/>
</dbReference>
<dbReference type="PANTHER" id="PTHR30390:SF7">
    <property type="entry name" value="PHOSPHOHEPTOSE ISOMERASE"/>
    <property type="match status" value="1"/>
</dbReference>
<evidence type="ECO:0000313" key="2">
    <source>
        <dbReference type="Proteomes" id="UP000063308"/>
    </source>
</evidence>
<name>A0A0E3VS44_9BRAD</name>
<dbReference type="GO" id="GO:0097367">
    <property type="term" value="F:carbohydrate derivative binding"/>
    <property type="evidence" value="ECO:0007669"/>
    <property type="project" value="InterPro"/>
</dbReference>
<sequence length="136" mass="14736">MPAESLDPDHKAFLDDYVGRLHRATAIDDGVFAGISATRTAWLRTREQGGRVIFIGNGGSAGIASHLAIDLAKNASVPALCFSDASMMSCLANDYGFEDWIAHAVRLSAAPATASLRSVRRGARRTFSMRSRRRVR</sequence>
<accession>A0A0E3VS44</accession>
<dbReference type="InterPro" id="IPR046348">
    <property type="entry name" value="SIS_dom_sf"/>
</dbReference>
<dbReference type="SUPFAM" id="SSF53697">
    <property type="entry name" value="SIS domain"/>
    <property type="match status" value="1"/>
</dbReference>
<gene>
    <name evidence="1" type="ORF">NK6_73</name>
</gene>
<keyword evidence="1" id="KW-0413">Isomerase</keyword>
<dbReference type="AlphaFoldDB" id="A0A0E3VS44"/>
<dbReference type="PANTHER" id="PTHR30390">
    <property type="entry name" value="SEDOHEPTULOSE 7-PHOSPHATE ISOMERASE / DNAA INITIATOR-ASSOCIATING FACTOR FOR REPLICATION INITIATION"/>
    <property type="match status" value="1"/>
</dbReference>
<dbReference type="Gene3D" id="3.40.50.10490">
    <property type="entry name" value="Glucose-6-phosphate isomerase like protein, domain 1"/>
    <property type="match status" value="1"/>
</dbReference>
<evidence type="ECO:0000313" key="1">
    <source>
        <dbReference type="EMBL" id="BAR53265.1"/>
    </source>
</evidence>
<organism evidence="1 2">
    <name type="scientific">Bradyrhizobium diazoefficiens</name>
    <dbReference type="NCBI Taxonomy" id="1355477"/>
    <lineage>
        <taxon>Bacteria</taxon>
        <taxon>Pseudomonadati</taxon>
        <taxon>Pseudomonadota</taxon>
        <taxon>Alphaproteobacteria</taxon>
        <taxon>Hyphomicrobiales</taxon>
        <taxon>Nitrobacteraceae</taxon>
        <taxon>Bradyrhizobium</taxon>
    </lineage>
</organism>